<comment type="caution">
    <text evidence="2">The sequence shown here is derived from an EMBL/GenBank/DDBJ whole genome shotgun (WGS) entry which is preliminary data.</text>
</comment>
<evidence type="ECO:0000313" key="2">
    <source>
        <dbReference type="EMBL" id="KAF9668455.1"/>
    </source>
</evidence>
<gene>
    <name evidence="2" type="ORF">SADUNF_Sadunf14G0005400</name>
</gene>
<sequence>MAATTSTNCSGFFSLRSNSVEPRVRTTSSHGSSPGCGKLDGAAPLAGEGQGRARGVLEHLTSIEFLREVALANLKIKNVHSGKLWGFRMCEAGLLALFVLGKAGKW</sequence>
<protein>
    <submittedName>
        <fullName evidence="2">Uncharacterized protein</fullName>
    </submittedName>
</protein>
<organism evidence="2 3">
    <name type="scientific">Salix dunnii</name>
    <dbReference type="NCBI Taxonomy" id="1413687"/>
    <lineage>
        <taxon>Eukaryota</taxon>
        <taxon>Viridiplantae</taxon>
        <taxon>Streptophyta</taxon>
        <taxon>Embryophyta</taxon>
        <taxon>Tracheophyta</taxon>
        <taxon>Spermatophyta</taxon>
        <taxon>Magnoliopsida</taxon>
        <taxon>eudicotyledons</taxon>
        <taxon>Gunneridae</taxon>
        <taxon>Pentapetalae</taxon>
        <taxon>rosids</taxon>
        <taxon>fabids</taxon>
        <taxon>Malpighiales</taxon>
        <taxon>Salicaceae</taxon>
        <taxon>Saliceae</taxon>
        <taxon>Salix</taxon>
    </lineage>
</organism>
<feature type="region of interest" description="Disordered" evidence="1">
    <location>
        <begin position="19"/>
        <end position="47"/>
    </location>
</feature>
<dbReference type="Proteomes" id="UP000657918">
    <property type="component" value="Unassembled WGS sequence"/>
</dbReference>
<name>A0A835JJW0_9ROSI</name>
<dbReference type="EMBL" id="JADGMS010000014">
    <property type="protein sequence ID" value="KAF9668455.1"/>
    <property type="molecule type" value="Genomic_DNA"/>
</dbReference>
<dbReference type="AlphaFoldDB" id="A0A835JJW0"/>
<evidence type="ECO:0000313" key="3">
    <source>
        <dbReference type="Proteomes" id="UP000657918"/>
    </source>
</evidence>
<reference evidence="2 3" key="1">
    <citation type="submission" date="2020-10" db="EMBL/GenBank/DDBJ databases">
        <title>Plant Genome Project.</title>
        <authorList>
            <person name="Zhang R.-G."/>
        </authorList>
    </citation>
    <scope>NUCLEOTIDE SEQUENCE [LARGE SCALE GENOMIC DNA]</scope>
    <source>
        <strain evidence="2">FAFU-HL-1</strain>
        <tissue evidence="2">Leaf</tissue>
    </source>
</reference>
<keyword evidence="3" id="KW-1185">Reference proteome</keyword>
<evidence type="ECO:0000256" key="1">
    <source>
        <dbReference type="SAM" id="MobiDB-lite"/>
    </source>
</evidence>
<accession>A0A835JJW0</accession>
<proteinExistence type="predicted"/>
<feature type="compositionally biased region" description="Polar residues" evidence="1">
    <location>
        <begin position="19"/>
        <end position="32"/>
    </location>
</feature>